<keyword evidence="5" id="KW-1133">Transmembrane helix</keyword>
<dbReference type="EMBL" id="JAALLH010000001">
    <property type="protein sequence ID" value="NIY62384.1"/>
    <property type="molecule type" value="Genomic_DNA"/>
</dbReference>
<feature type="region of interest" description="Disordered" evidence="7">
    <location>
        <begin position="81"/>
        <end position="138"/>
    </location>
</feature>
<keyword evidence="6" id="KW-0472">Membrane</keyword>
<dbReference type="AlphaFoldDB" id="A0A7X5WWQ6"/>
<dbReference type="GO" id="GO:0022857">
    <property type="term" value="F:transmembrane transporter activity"/>
    <property type="evidence" value="ECO:0007669"/>
    <property type="project" value="InterPro"/>
</dbReference>
<evidence type="ECO:0000313" key="9">
    <source>
        <dbReference type="Proteomes" id="UP000536624"/>
    </source>
</evidence>
<dbReference type="RefSeq" id="WP_208972826.1">
    <property type="nucleotide sequence ID" value="NZ_JAALLH010000001.1"/>
</dbReference>
<evidence type="ECO:0000256" key="1">
    <source>
        <dbReference type="ARBA" id="ARBA00004651"/>
    </source>
</evidence>
<comment type="caution">
    <text evidence="8">The sequence shown here is derived from an EMBL/GenBank/DDBJ whole genome shotgun (WGS) entry which is preliminary data.</text>
</comment>
<evidence type="ECO:0000313" key="8">
    <source>
        <dbReference type="EMBL" id="NIY62384.1"/>
    </source>
</evidence>
<keyword evidence="4" id="KW-0812">Transmembrane</keyword>
<dbReference type="GO" id="GO:0005886">
    <property type="term" value="C:plasma membrane"/>
    <property type="evidence" value="ECO:0007669"/>
    <property type="project" value="UniProtKB-SubCell"/>
</dbReference>
<feature type="compositionally biased region" description="Low complexity" evidence="7">
    <location>
        <begin position="85"/>
        <end position="96"/>
    </location>
</feature>
<protein>
    <submittedName>
        <fullName evidence="8">Uncharacterized protein</fullName>
    </submittedName>
</protein>
<evidence type="ECO:0000256" key="5">
    <source>
        <dbReference type="ARBA" id="ARBA00022989"/>
    </source>
</evidence>
<evidence type="ECO:0000256" key="6">
    <source>
        <dbReference type="ARBA" id="ARBA00023136"/>
    </source>
</evidence>
<evidence type="ECO:0000256" key="4">
    <source>
        <dbReference type="ARBA" id="ARBA00022692"/>
    </source>
</evidence>
<gene>
    <name evidence="8" type="ORF">SMALB_0293</name>
</gene>
<comment type="subcellular location">
    <subcellularLocation>
        <location evidence="1">Cell membrane</location>
        <topology evidence="1">Multi-pass membrane protein</topology>
    </subcellularLocation>
</comment>
<keyword evidence="3" id="KW-1003">Cell membrane</keyword>
<reference evidence="8 9" key="1">
    <citation type="submission" date="2020-02" db="EMBL/GenBank/DDBJ databases">
        <title>Streptomyces malaysiensis DSM14702 (JHCC583434, PFL_A843) Genome sequencing and assembly.</title>
        <authorList>
            <person name="Samborskyy M."/>
        </authorList>
    </citation>
    <scope>NUCLEOTIDE SEQUENCE [LARGE SCALE GENOMIC DNA]</scope>
    <source>
        <strain evidence="8 9">DSM 14702</strain>
    </source>
</reference>
<accession>A0A7X5WWQ6</accession>
<evidence type="ECO:0000256" key="2">
    <source>
        <dbReference type="ARBA" id="ARBA00022448"/>
    </source>
</evidence>
<dbReference type="Proteomes" id="UP000536624">
    <property type="component" value="Unassembled WGS sequence"/>
</dbReference>
<keyword evidence="2" id="KW-0813">Transport</keyword>
<evidence type="ECO:0000256" key="3">
    <source>
        <dbReference type="ARBA" id="ARBA00022475"/>
    </source>
</evidence>
<evidence type="ECO:0000256" key="7">
    <source>
        <dbReference type="SAM" id="MobiDB-lite"/>
    </source>
</evidence>
<name>A0A7X5WWQ6_STRMQ</name>
<sequence>MVGACRIALGNAAFSVDARTGGELSAKVADDPAVSLFGPFGELPVSAATTALAVLPVAMYFVTSSDSASLVIDLLTAATPTCRRSSGSTGPSSKTTQAPSRHGRRTAPSCGAVPRSSHPRRRTVPIPPGLPWIPAHRP</sequence>
<dbReference type="Pfam" id="PF02028">
    <property type="entry name" value="BCCT"/>
    <property type="match status" value="1"/>
</dbReference>
<organism evidence="8 9">
    <name type="scientific">Streptomyces malaysiensis</name>
    <dbReference type="NCBI Taxonomy" id="92644"/>
    <lineage>
        <taxon>Bacteria</taxon>
        <taxon>Bacillati</taxon>
        <taxon>Actinomycetota</taxon>
        <taxon>Actinomycetes</taxon>
        <taxon>Kitasatosporales</taxon>
        <taxon>Streptomycetaceae</taxon>
        <taxon>Streptomyces</taxon>
        <taxon>Streptomyces violaceusniger group</taxon>
    </lineage>
</organism>
<proteinExistence type="predicted"/>
<dbReference type="InterPro" id="IPR000060">
    <property type="entry name" value="BCCT_transptr"/>
</dbReference>